<organism evidence="2 3">
    <name type="scientific">Candidatus Raymondbacteria bacterium RIFOXYD12_FULL_49_13</name>
    <dbReference type="NCBI Taxonomy" id="1817890"/>
    <lineage>
        <taxon>Bacteria</taxon>
        <taxon>Raymondiibacteriota</taxon>
    </lineage>
</organism>
<dbReference type="GO" id="GO:0004016">
    <property type="term" value="F:adenylate cyclase activity"/>
    <property type="evidence" value="ECO:0007669"/>
    <property type="project" value="InterPro"/>
</dbReference>
<dbReference type="PANTHER" id="PTHR38760:SF1">
    <property type="entry name" value="ADENYLATE CYCLASE"/>
    <property type="match status" value="1"/>
</dbReference>
<dbReference type="AlphaFoldDB" id="A0A1F7FGL4"/>
<reference evidence="2 3" key="1">
    <citation type="journal article" date="2016" name="Nat. Commun.">
        <title>Thousands of microbial genomes shed light on interconnected biogeochemical processes in an aquifer system.</title>
        <authorList>
            <person name="Anantharaman K."/>
            <person name="Brown C.T."/>
            <person name="Hug L.A."/>
            <person name="Sharon I."/>
            <person name="Castelle C.J."/>
            <person name="Probst A.J."/>
            <person name="Thomas B.C."/>
            <person name="Singh A."/>
            <person name="Wilkins M.J."/>
            <person name="Karaoz U."/>
            <person name="Brodie E.L."/>
            <person name="Williams K.H."/>
            <person name="Hubbard S.S."/>
            <person name="Banfield J.F."/>
        </authorList>
    </citation>
    <scope>NUCLEOTIDE SEQUENCE [LARGE SCALE GENOMIC DNA]</scope>
</reference>
<name>A0A1F7FGL4_UNCRA</name>
<dbReference type="GO" id="GO:0006171">
    <property type="term" value="P:cAMP biosynthetic process"/>
    <property type="evidence" value="ECO:0007669"/>
    <property type="project" value="InterPro"/>
</dbReference>
<dbReference type="EMBL" id="MFYX01000046">
    <property type="protein sequence ID" value="OGK05849.1"/>
    <property type="molecule type" value="Genomic_DNA"/>
</dbReference>
<dbReference type="Pfam" id="PF01295">
    <property type="entry name" value="Adenylate_cycl"/>
    <property type="match status" value="1"/>
</dbReference>
<evidence type="ECO:0000313" key="2">
    <source>
        <dbReference type="EMBL" id="OGK05849.1"/>
    </source>
</evidence>
<dbReference type="InterPro" id="IPR024685">
    <property type="entry name" value="Adenylate_cyclase_1_N"/>
</dbReference>
<proteinExistence type="predicted"/>
<evidence type="ECO:0000313" key="3">
    <source>
        <dbReference type="Proteomes" id="UP000179243"/>
    </source>
</evidence>
<protein>
    <recommendedName>
        <fullName evidence="1">Adenylate cyclase class-I N-terminal domain-containing protein</fullName>
    </recommendedName>
</protein>
<comment type="caution">
    <text evidence="2">The sequence shown here is derived from an EMBL/GenBank/DDBJ whole genome shotgun (WGS) entry which is preliminary data.</text>
</comment>
<gene>
    <name evidence="2" type="ORF">A2519_04155</name>
</gene>
<dbReference type="InterPro" id="IPR000274">
    <property type="entry name" value="Adenylate_cyclase_1"/>
</dbReference>
<feature type="domain" description="Adenylate cyclase class-I N-terminal" evidence="1">
    <location>
        <begin position="11"/>
        <end position="207"/>
    </location>
</feature>
<evidence type="ECO:0000259" key="1">
    <source>
        <dbReference type="Pfam" id="PF12633"/>
    </source>
</evidence>
<sequence>MNSKSWFEESQNIRSLFVQYNRGRLEYLREQLPVRKQEVFDLLPFLLHEESTELPGNDVLGTPPSGISCLEYSNAIKDLVPRYFPAFTLRQRAKPSLPIVFLAIMGSAGTLAFSGQSDIDFWVGIDTAKLDIDAMRALEAKLRIVEQWALDSSELEVHFFIADLAKIRDNDYGDLGGESCGSALGKLLKDEFYRTAIFLEGKLPYYWLVPVGLDDSAYQTRIEGLASHLEFRSAYYVDLGNVGAIEHGEYYGAALWQILKGLHSPFKSALKIGLLLQYTDNRGTDLPLCEEHKKQVLANPAAAPDPYLFMVESVRGYFLRIDQDSDKRLMEECFLIKNLLTGGETDPGEKSMRAAFIALGKKWGWDEPSLNEISLFREWDFTRIDSLRKRILAFFMAAYKRVSALPARTTQSISDRDLTVLGKKLFCFFETKLDKIPYEFSLLEAKNLSALALEEKLLSGNKSEWTVKVKIRGSRSPGMQALKTFSTAAEGLAWCSLNQFYHAHLNFTVKGRMKVSSEDALHLVRCMAAFFPVNQVVDISDQGVQAAPRVTHLYCVPNFNQPDWQHGLISTYVFFQNTASELLWAYHHGEDCLQWLVSEILIQRIGRDQVKTLRLGMHMPREKISTRRKIHEKLEGDLKAVVSRIGERG</sequence>
<dbReference type="Proteomes" id="UP000179243">
    <property type="component" value="Unassembled WGS sequence"/>
</dbReference>
<dbReference type="PANTHER" id="PTHR38760">
    <property type="entry name" value="ADENYLATE CYCLASE"/>
    <property type="match status" value="1"/>
</dbReference>
<accession>A0A1F7FGL4</accession>
<dbReference type="Pfam" id="PF12633">
    <property type="entry name" value="Adenyl_cycl_N"/>
    <property type="match status" value="1"/>
</dbReference>